<dbReference type="PANTHER" id="PTHR33452:SF1">
    <property type="entry name" value="INNER MEMBRANE PROTEIN YPHA-RELATED"/>
    <property type="match status" value="1"/>
</dbReference>
<name>A0A5D0NKK1_9ACTN</name>
<dbReference type="RefSeq" id="WP_067890843.1">
    <property type="nucleotide sequence ID" value="NZ_VSFG01000004.1"/>
</dbReference>
<evidence type="ECO:0000256" key="7">
    <source>
        <dbReference type="SAM" id="Phobius"/>
    </source>
</evidence>
<keyword evidence="4 7" id="KW-0812">Transmembrane</keyword>
<feature type="transmembrane region" description="Helical" evidence="7">
    <location>
        <begin position="12"/>
        <end position="31"/>
    </location>
</feature>
<gene>
    <name evidence="8" type="ORF">FXF69_22055</name>
</gene>
<comment type="subcellular location">
    <subcellularLocation>
        <location evidence="1">Cell membrane</location>
        <topology evidence="1">Multi-pass membrane protein</topology>
    </subcellularLocation>
</comment>
<keyword evidence="5 7" id="KW-1133">Transmembrane helix</keyword>
<evidence type="ECO:0000256" key="5">
    <source>
        <dbReference type="ARBA" id="ARBA00022989"/>
    </source>
</evidence>
<keyword evidence="3" id="KW-1003">Cell membrane</keyword>
<evidence type="ECO:0000313" key="8">
    <source>
        <dbReference type="EMBL" id="TYB44829.1"/>
    </source>
</evidence>
<dbReference type="GO" id="GO:0005886">
    <property type="term" value="C:plasma membrane"/>
    <property type="evidence" value="ECO:0007669"/>
    <property type="project" value="UniProtKB-SubCell"/>
</dbReference>
<evidence type="ECO:0000256" key="6">
    <source>
        <dbReference type="ARBA" id="ARBA00023136"/>
    </source>
</evidence>
<dbReference type="InterPro" id="IPR032808">
    <property type="entry name" value="DoxX"/>
</dbReference>
<comment type="similarity">
    <text evidence="2">Belongs to the DoxX family.</text>
</comment>
<keyword evidence="9" id="KW-1185">Reference proteome</keyword>
<dbReference type="EMBL" id="VSFG01000004">
    <property type="protein sequence ID" value="TYB44829.1"/>
    <property type="molecule type" value="Genomic_DNA"/>
</dbReference>
<evidence type="ECO:0000256" key="2">
    <source>
        <dbReference type="ARBA" id="ARBA00006679"/>
    </source>
</evidence>
<protein>
    <submittedName>
        <fullName evidence="8">DoxX family protein</fullName>
    </submittedName>
</protein>
<evidence type="ECO:0000256" key="3">
    <source>
        <dbReference type="ARBA" id="ARBA00022475"/>
    </source>
</evidence>
<dbReference type="PANTHER" id="PTHR33452">
    <property type="entry name" value="OXIDOREDUCTASE CATD-RELATED"/>
    <property type="match status" value="1"/>
</dbReference>
<dbReference type="STRING" id="1220554.GCA_001552135_02934"/>
<reference evidence="8 9" key="1">
    <citation type="submission" date="2019-08" db="EMBL/GenBank/DDBJ databases">
        <title>Actinomadura sp. nov. CYP1-5 isolated from mountain soil.</title>
        <authorList>
            <person name="Songsumanus A."/>
            <person name="Kuncharoen N."/>
            <person name="Kudo T."/>
            <person name="Yuki M."/>
            <person name="Igarashi Y."/>
            <person name="Tanasupawat S."/>
        </authorList>
    </citation>
    <scope>NUCLEOTIDE SEQUENCE [LARGE SCALE GENOMIC DNA]</scope>
    <source>
        <strain evidence="8 9">JCM 14158</strain>
    </source>
</reference>
<sequence length="153" mass="16394">MLPPRRHPVMPDAGLLLGRLAVGVIFVAHGWQKLVDEGHAEVAKSFDHLGIPVPSLSALYCTWVELLGGLALIAGFLVPLAGVLIALNMAGAFWFVHMDNGLFSEKGGYEYVMVLAAVSVLFALTGAGRYSLDALLWTRHGEGAGRDRESVRA</sequence>
<dbReference type="Pfam" id="PF07681">
    <property type="entry name" value="DoxX"/>
    <property type="match status" value="1"/>
</dbReference>
<proteinExistence type="inferred from homology"/>
<comment type="caution">
    <text evidence="8">The sequence shown here is derived from an EMBL/GenBank/DDBJ whole genome shotgun (WGS) entry which is preliminary data.</text>
</comment>
<keyword evidence="6 7" id="KW-0472">Membrane</keyword>
<accession>A0A5D0NKK1</accession>
<evidence type="ECO:0000256" key="1">
    <source>
        <dbReference type="ARBA" id="ARBA00004651"/>
    </source>
</evidence>
<dbReference type="InterPro" id="IPR051907">
    <property type="entry name" value="DoxX-like_oxidoreductase"/>
</dbReference>
<dbReference type="Proteomes" id="UP000323380">
    <property type="component" value="Unassembled WGS sequence"/>
</dbReference>
<evidence type="ECO:0000256" key="4">
    <source>
        <dbReference type="ARBA" id="ARBA00022692"/>
    </source>
</evidence>
<organism evidence="8 9">
    <name type="scientific">Actinomadura chibensis</name>
    <dbReference type="NCBI Taxonomy" id="392828"/>
    <lineage>
        <taxon>Bacteria</taxon>
        <taxon>Bacillati</taxon>
        <taxon>Actinomycetota</taxon>
        <taxon>Actinomycetes</taxon>
        <taxon>Streptosporangiales</taxon>
        <taxon>Thermomonosporaceae</taxon>
        <taxon>Actinomadura</taxon>
    </lineage>
</organism>
<feature type="transmembrane region" description="Helical" evidence="7">
    <location>
        <begin position="66"/>
        <end position="96"/>
    </location>
</feature>
<feature type="transmembrane region" description="Helical" evidence="7">
    <location>
        <begin position="108"/>
        <end position="127"/>
    </location>
</feature>
<evidence type="ECO:0000313" key="9">
    <source>
        <dbReference type="Proteomes" id="UP000323380"/>
    </source>
</evidence>
<dbReference type="AlphaFoldDB" id="A0A5D0NKK1"/>